<proteinExistence type="predicted"/>
<protein>
    <submittedName>
        <fullName evidence="2">Uncharacterized protein</fullName>
    </submittedName>
</protein>
<feature type="compositionally biased region" description="Polar residues" evidence="1">
    <location>
        <begin position="72"/>
        <end position="88"/>
    </location>
</feature>
<keyword evidence="3" id="KW-1185">Reference proteome</keyword>
<dbReference type="EMBL" id="BLZA01000002">
    <property type="protein sequence ID" value="GHJ83622.1"/>
    <property type="molecule type" value="Genomic_DNA"/>
</dbReference>
<accession>A0A8H3YCU8</accession>
<reference evidence="2" key="1">
    <citation type="submission" date="2020-07" db="EMBL/GenBank/DDBJ databases">
        <title>Draft Genome Sequence of a Deep-Sea Yeast, Naganishia (Cryptococcus) liquefaciens strain N6.</title>
        <authorList>
            <person name="Han Y.W."/>
            <person name="Kajitani R."/>
            <person name="Morimoto H."/>
            <person name="Parhat M."/>
            <person name="Tsubouchi H."/>
            <person name="Bakenova O."/>
            <person name="Ogata M."/>
            <person name="Argunhan B."/>
            <person name="Aoki R."/>
            <person name="Kajiwara S."/>
            <person name="Itoh T."/>
            <person name="Iwasaki H."/>
        </authorList>
    </citation>
    <scope>NUCLEOTIDE SEQUENCE</scope>
    <source>
        <strain evidence="2">N6</strain>
    </source>
</reference>
<evidence type="ECO:0000313" key="3">
    <source>
        <dbReference type="Proteomes" id="UP000620104"/>
    </source>
</evidence>
<dbReference type="Proteomes" id="UP000620104">
    <property type="component" value="Unassembled WGS sequence"/>
</dbReference>
<evidence type="ECO:0000313" key="2">
    <source>
        <dbReference type="EMBL" id="GHJ83622.1"/>
    </source>
</evidence>
<dbReference type="AlphaFoldDB" id="A0A8H3YCU8"/>
<name>A0A8H3YCU8_9TREE</name>
<gene>
    <name evidence="2" type="ORF">NliqN6_0024</name>
</gene>
<organism evidence="2 3">
    <name type="scientific">Naganishia liquefaciens</name>
    <dbReference type="NCBI Taxonomy" id="104408"/>
    <lineage>
        <taxon>Eukaryota</taxon>
        <taxon>Fungi</taxon>
        <taxon>Dikarya</taxon>
        <taxon>Basidiomycota</taxon>
        <taxon>Agaricomycotina</taxon>
        <taxon>Tremellomycetes</taxon>
        <taxon>Filobasidiales</taxon>
        <taxon>Filobasidiaceae</taxon>
        <taxon>Naganishia</taxon>
    </lineage>
</organism>
<comment type="caution">
    <text evidence="2">The sequence shown here is derived from an EMBL/GenBank/DDBJ whole genome shotgun (WGS) entry which is preliminary data.</text>
</comment>
<evidence type="ECO:0000256" key="1">
    <source>
        <dbReference type="SAM" id="MobiDB-lite"/>
    </source>
</evidence>
<feature type="region of interest" description="Disordered" evidence="1">
    <location>
        <begin position="59"/>
        <end position="102"/>
    </location>
</feature>
<sequence length="258" mass="28283">MSESFWQDDRYKELASFSGFDWPSEKPWILDPKGPPPTTCSYSSSTPFTVDWDKAFPPPCCESVSETDDPGQNEQTGMSSVRGTTEDSFGTDMLPVTDSALSTPSVRARSCNSLGNMTPSMIIGVRSETSPKGYESANSNVLSSGIPEGRAPIHVRKSSVHVNSVSKDRHPKRPRAWAIWRPDGRHFDLMGREVPKEGQTTNPSSICVRRVKSSREAASFLGGNEAAFIRVVKRESVRTNQPYPVLGLGVDIVTKAIT</sequence>